<dbReference type="GO" id="GO:0016787">
    <property type="term" value="F:hydrolase activity"/>
    <property type="evidence" value="ECO:0007669"/>
    <property type="project" value="UniProtKB-KW"/>
</dbReference>
<organism evidence="7">
    <name type="scientific">Ursus maritimus</name>
    <name type="common">Polar bear</name>
    <name type="synonym">Thalarctos maritimus</name>
    <dbReference type="NCBI Taxonomy" id="29073"/>
    <lineage>
        <taxon>Eukaryota</taxon>
        <taxon>Metazoa</taxon>
        <taxon>Chordata</taxon>
        <taxon>Craniata</taxon>
        <taxon>Vertebrata</taxon>
        <taxon>Euteleostomi</taxon>
        <taxon>Mammalia</taxon>
        <taxon>Eutheria</taxon>
        <taxon>Laurasiatheria</taxon>
        <taxon>Carnivora</taxon>
        <taxon>Caniformia</taxon>
        <taxon>Ursidae</taxon>
        <taxon>Ursus</taxon>
    </lineage>
</organism>
<dbReference type="Pfam" id="PF05049">
    <property type="entry name" value="IIGP"/>
    <property type="match status" value="1"/>
</dbReference>
<sequence length="497" mass="54059">MGCEPGPVRLQSPLARVRYVPGCFEKGRAGGTSLLSIVSLSSCPAPRPRRSERLPSTPADAAPRLRELLASSESIRLEVGVTGESGAGKSSLINALRGLGAEDPGAALTGVVETTMQPSPYPHPQFPDVTLWDLPGAGSPGCPADKYLKQVDFGRYDFFLLVSPRRCGAVETRLASEILRQGKKFYFVRTKVDEDLAATRTQRPSGFSEAAVLQEIRDHCAERLRVAGMSDPRIFLVSNLSPARYDFPLLMSTWEHDLPAHRRHAGLLSLPDISLEALQKKKDMLQEQVLKTALVSGVQDVACDLYVLINSLEGYRRSFGLDQDSLVMLAGQTGQPLHKILEAVQGLKTKVTEALVVELLGQASRDASAFTQELLNVPILGTLATCGISFATSYHMLRTSLDEVVNDAQRVLLQAFLDSSDHKLPEKPNQGSQERQAAREGTQAGGVGEGEAGFQQRSLMWGSIPECRDHALSQRQTLNDCATQASRICPIFKPCTK</sequence>
<evidence type="ECO:0000256" key="5">
    <source>
        <dbReference type="SAM" id="MobiDB-lite"/>
    </source>
</evidence>
<dbReference type="CDD" id="cd04104">
    <property type="entry name" value="p47_IIGP_like"/>
    <property type="match status" value="1"/>
</dbReference>
<dbReference type="InterPro" id="IPR030385">
    <property type="entry name" value="G_IRG_dom"/>
</dbReference>
<evidence type="ECO:0000256" key="1">
    <source>
        <dbReference type="ARBA" id="ARBA00005429"/>
    </source>
</evidence>
<gene>
    <name evidence="7" type="primary">IRGC</name>
</gene>
<dbReference type="InterPro" id="IPR051515">
    <property type="entry name" value="IRG"/>
</dbReference>
<protein>
    <submittedName>
        <fullName evidence="7">Immunity related GTPase cinema</fullName>
    </submittedName>
</protein>
<evidence type="ECO:0000259" key="6">
    <source>
        <dbReference type="PROSITE" id="PS51716"/>
    </source>
</evidence>
<dbReference type="Gene3D" id="3.40.50.300">
    <property type="entry name" value="P-loop containing nucleotide triphosphate hydrolases"/>
    <property type="match status" value="1"/>
</dbReference>
<keyword evidence="4" id="KW-0342">GTP-binding</keyword>
<evidence type="ECO:0000256" key="4">
    <source>
        <dbReference type="ARBA" id="ARBA00023134"/>
    </source>
</evidence>
<dbReference type="InterPro" id="IPR027417">
    <property type="entry name" value="P-loop_NTPase"/>
</dbReference>
<dbReference type="OMA" id="VSTWERE"/>
<dbReference type="InterPro" id="IPR007743">
    <property type="entry name" value="Immunity-related_GTPase-like"/>
</dbReference>
<dbReference type="GO" id="GO:0005811">
    <property type="term" value="C:lipid droplet"/>
    <property type="evidence" value="ECO:0007669"/>
    <property type="project" value="Ensembl"/>
</dbReference>
<keyword evidence="2" id="KW-0547">Nucleotide-binding</keyword>
<evidence type="ECO:0000313" key="7">
    <source>
        <dbReference type="Ensembl" id="ENSUMAP00000031928"/>
    </source>
</evidence>
<feature type="domain" description="IRG-type G" evidence="6">
    <location>
        <begin position="75"/>
        <end position="257"/>
    </location>
</feature>
<dbReference type="GO" id="GO:0016020">
    <property type="term" value="C:membrane"/>
    <property type="evidence" value="ECO:0007669"/>
    <property type="project" value="InterPro"/>
</dbReference>
<name>A0A452VE81_URSMA</name>
<dbReference type="GO" id="GO:0097226">
    <property type="term" value="C:sperm mitochondrial sheath"/>
    <property type="evidence" value="ECO:0007669"/>
    <property type="project" value="Ensembl"/>
</dbReference>
<feature type="region of interest" description="Disordered" evidence="5">
    <location>
        <begin position="421"/>
        <end position="449"/>
    </location>
</feature>
<evidence type="ECO:0000256" key="2">
    <source>
        <dbReference type="ARBA" id="ARBA00022741"/>
    </source>
</evidence>
<comment type="similarity">
    <text evidence="1">Belongs to the TRAFAC class dynamin-like GTPase superfamily. IRG family.</text>
</comment>
<evidence type="ECO:0000256" key="3">
    <source>
        <dbReference type="ARBA" id="ARBA00022801"/>
    </source>
</evidence>
<keyword evidence="3" id="KW-0378">Hydrolase</keyword>
<dbReference type="AlphaFoldDB" id="A0A452VE81"/>
<reference evidence="7" key="1">
    <citation type="submission" date="2019-03" db="UniProtKB">
        <authorList>
            <consortium name="Ensembl"/>
        </authorList>
    </citation>
    <scope>IDENTIFICATION</scope>
</reference>
<dbReference type="FunFam" id="3.40.50.300:FF:000541">
    <property type="entry name" value="Immunity related GTPase M"/>
    <property type="match status" value="1"/>
</dbReference>
<dbReference type="GO" id="GO:0005525">
    <property type="term" value="F:GTP binding"/>
    <property type="evidence" value="ECO:0007669"/>
    <property type="project" value="UniProtKB-KW"/>
</dbReference>
<dbReference type="PANTHER" id="PTHR32341">
    <property type="entry name" value="INTERFERON-INDUCIBLE GTPASE"/>
    <property type="match status" value="1"/>
</dbReference>
<proteinExistence type="inferred from homology"/>
<dbReference type="PANTHER" id="PTHR32341:SF10">
    <property type="entry name" value="INTERFERON-INDUCIBLE GTPASE 5"/>
    <property type="match status" value="1"/>
</dbReference>
<accession>A0A452VE81</accession>
<dbReference type="PROSITE" id="PS51716">
    <property type="entry name" value="G_IRG"/>
    <property type="match status" value="1"/>
</dbReference>
<dbReference type="GeneTree" id="ENSGT00950000183007"/>
<dbReference type="SUPFAM" id="SSF52540">
    <property type="entry name" value="P-loop containing nucleoside triphosphate hydrolases"/>
    <property type="match status" value="1"/>
</dbReference>
<dbReference type="Ensembl" id="ENSUMAT00000037738.1">
    <property type="protein sequence ID" value="ENSUMAP00000031928.1"/>
    <property type="gene ID" value="ENSUMAG00000023026.1"/>
</dbReference>